<comment type="caution">
    <text evidence="2">The sequence shown here is derived from an EMBL/GenBank/DDBJ whole genome shotgun (WGS) entry which is preliminary data.</text>
</comment>
<keyword evidence="3" id="KW-1185">Reference proteome</keyword>
<feature type="non-terminal residue" evidence="2">
    <location>
        <position position="69"/>
    </location>
</feature>
<evidence type="ECO:0000256" key="1">
    <source>
        <dbReference type="SAM" id="MobiDB-lite"/>
    </source>
</evidence>
<accession>S8EB54</accession>
<dbReference type="Proteomes" id="UP000015453">
    <property type="component" value="Unassembled WGS sequence"/>
</dbReference>
<feature type="compositionally biased region" description="Basic and acidic residues" evidence="1">
    <location>
        <begin position="1"/>
        <end position="11"/>
    </location>
</feature>
<feature type="region of interest" description="Disordered" evidence="1">
    <location>
        <begin position="1"/>
        <end position="20"/>
    </location>
</feature>
<gene>
    <name evidence="2" type="ORF">M569_04978</name>
</gene>
<protein>
    <submittedName>
        <fullName evidence="2">Auxin-like 1 protein</fullName>
    </submittedName>
</protein>
<name>S8EB54_9LAMI</name>
<feature type="non-terminal residue" evidence="2">
    <location>
        <position position="1"/>
    </location>
</feature>
<dbReference type="AlphaFoldDB" id="S8EB54"/>
<evidence type="ECO:0000313" key="3">
    <source>
        <dbReference type="Proteomes" id="UP000015453"/>
    </source>
</evidence>
<reference evidence="2 3" key="1">
    <citation type="journal article" date="2013" name="BMC Genomics">
        <title>The miniature genome of a carnivorous plant Genlisea aurea contains a low number of genes and short non-coding sequences.</title>
        <authorList>
            <person name="Leushkin E.V."/>
            <person name="Sutormin R.A."/>
            <person name="Nabieva E.R."/>
            <person name="Penin A.A."/>
            <person name="Kondrashov A.S."/>
            <person name="Logacheva M.D."/>
        </authorList>
    </citation>
    <scope>NUCLEOTIDE SEQUENCE [LARGE SCALE GENOMIC DNA]</scope>
</reference>
<organism evidence="2 3">
    <name type="scientific">Genlisea aurea</name>
    <dbReference type="NCBI Taxonomy" id="192259"/>
    <lineage>
        <taxon>Eukaryota</taxon>
        <taxon>Viridiplantae</taxon>
        <taxon>Streptophyta</taxon>
        <taxon>Embryophyta</taxon>
        <taxon>Tracheophyta</taxon>
        <taxon>Spermatophyta</taxon>
        <taxon>Magnoliopsida</taxon>
        <taxon>eudicotyledons</taxon>
        <taxon>Gunneridae</taxon>
        <taxon>Pentapetalae</taxon>
        <taxon>asterids</taxon>
        <taxon>lamiids</taxon>
        <taxon>Lamiales</taxon>
        <taxon>Lentibulariaceae</taxon>
        <taxon>Genlisea</taxon>
    </lineage>
</organism>
<evidence type="ECO:0000313" key="2">
    <source>
        <dbReference type="EMBL" id="EPS69787.1"/>
    </source>
</evidence>
<proteinExistence type="predicted"/>
<sequence>YNGDDAAEKPGGEWSPFSFDEEYDENSPAALSAAALKKAIDQARESIRIAKMIMERRKQGLRDGSSRRR</sequence>
<dbReference type="EMBL" id="AUSU01001966">
    <property type="protein sequence ID" value="EPS69787.1"/>
    <property type="molecule type" value="Genomic_DNA"/>
</dbReference>